<dbReference type="FunFam" id="3.10.20.740:FF:000004">
    <property type="entry name" value="NADH-quinone oxidoreductase"/>
    <property type="match status" value="1"/>
</dbReference>
<dbReference type="GO" id="GO:0016491">
    <property type="term" value="F:oxidoreductase activity"/>
    <property type="evidence" value="ECO:0007669"/>
    <property type="project" value="InterPro"/>
</dbReference>
<keyword evidence="6" id="KW-0479">Metal-binding</keyword>
<dbReference type="PROSITE" id="PS51839">
    <property type="entry name" value="4FE4S_HC3"/>
    <property type="match status" value="1"/>
</dbReference>
<dbReference type="GO" id="GO:0051539">
    <property type="term" value="F:4 iron, 4 sulfur cluster binding"/>
    <property type="evidence" value="ECO:0007669"/>
    <property type="project" value="UniProtKB-KW"/>
</dbReference>
<dbReference type="Pfam" id="PF13510">
    <property type="entry name" value="Fer2_4"/>
    <property type="match status" value="1"/>
</dbReference>
<feature type="domain" description="2Fe-2S ferredoxin-type" evidence="14">
    <location>
        <begin position="4"/>
        <end position="83"/>
    </location>
</feature>
<comment type="caution">
    <text evidence="17">The sequence shown here is derived from an EMBL/GenBank/DDBJ whole genome shotgun (WGS) entry which is preliminary data.</text>
</comment>
<dbReference type="PROSITE" id="PS51085">
    <property type="entry name" value="2FE2S_FER_2"/>
    <property type="match status" value="1"/>
</dbReference>
<dbReference type="GO" id="GO:0051537">
    <property type="term" value="F:2 iron, 2 sulfur cluster binding"/>
    <property type="evidence" value="ECO:0007669"/>
    <property type="project" value="UniProtKB-KW"/>
</dbReference>
<dbReference type="InterPro" id="IPR017900">
    <property type="entry name" value="4Fe4S_Fe_S_CS"/>
</dbReference>
<reference evidence="17" key="1">
    <citation type="journal article" date="2014" name="Front. Microbiol.">
        <title>High frequency of phylogenetically diverse reductive dehalogenase-homologous genes in deep subseafloor sedimentary metagenomes.</title>
        <authorList>
            <person name="Kawai M."/>
            <person name="Futagami T."/>
            <person name="Toyoda A."/>
            <person name="Takaki Y."/>
            <person name="Nishi S."/>
            <person name="Hori S."/>
            <person name="Arai W."/>
            <person name="Tsubouchi T."/>
            <person name="Morono Y."/>
            <person name="Uchiyama I."/>
            <person name="Ito T."/>
            <person name="Fujiyama A."/>
            <person name="Inagaki F."/>
            <person name="Takami H."/>
        </authorList>
    </citation>
    <scope>NUCLEOTIDE SEQUENCE</scope>
    <source>
        <strain evidence="17">Expedition CK06-06</strain>
    </source>
</reference>
<dbReference type="SMART" id="SM00929">
    <property type="entry name" value="NADH-G_4Fe-4S_3"/>
    <property type="match status" value="1"/>
</dbReference>
<evidence type="ECO:0000256" key="12">
    <source>
        <dbReference type="ARBA" id="ARBA00023136"/>
    </source>
</evidence>
<evidence type="ECO:0000256" key="3">
    <source>
        <dbReference type="ARBA" id="ARBA00005404"/>
    </source>
</evidence>
<keyword evidence="4" id="KW-0004">4Fe-4S</keyword>
<comment type="cofactor">
    <cofactor evidence="1">
        <name>[4Fe-4S] cluster</name>
        <dbReference type="ChEBI" id="CHEBI:49883"/>
    </cofactor>
</comment>
<comment type="subcellular location">
    <subcellularLocation>
        <location evidence="2">Membrane</location>
    </subcellularLocation>
</comment>
<dbReference type="InterPro" id="IPR036010">
    <property type="entry name" value="2Fe-2S_ferredoxin-like_sf"/>
</dbReference>
<proteinExistence type="inferred from homology"/>
<evidence type="ECO:0000256" key="2">
    <source>
        <dbReference type="ARBA" id="ARBA00004370"/>
    </source>
</evidence>
<evidence type="ECO:0008006" key="18">
    <source>
        <dbReference type="Google" id="ProtNLM"/>
    </source>
</evidence>
<dbReference type="PANTHER" id="PTHR24960">
    <property type="entry name" value="PHOTOSYSTEM I IRON-SULFUR CENTER-RELATED"/>
    <property type="match status" value="1"/>
</dbReference>
<dbReference type="InterPro" id="IPR019574">
    <property type="entry name" value="NADH_UbQ_OxRdtase_Gsu_4Fe4S-bd"/>
</dbReference>
<evidence type="ECO:0000259" key="16">
    <source>
        <dbReference type="PROSITE" id="PS51839"/>
    </source>
</evidence>
<dbReference type="Gene3D" id="3.30.70.20">
    <property type="match status" value="1"/>
</dbReference>
<evidence type="ECO:0000313" key="17">
    <source>
        <dbReference type="EMBL" id="GAH40506.1"/>
    </source>
</evidence>
<dbReference type="Pfam" id="PF22117">
    <property type="entry name" value="Fer4_Nqo3"/>
    <property type="match status" value="1"/>
</dbReference>
<evidence type="ECO:0000256" key="11">
    <source>
        <dbReference type="ARBA" id="ARBA00023027"/>
    </source>
</evidence>
<organism evidence="17">
    <name type="scientific">marine sediment metagenome</name>
    <dbReference type="NCBI Taxonomy" id="412755"/>
    <lineage>
        <taxon>unclassified sequences</taxon>
        <taxon>metagenomes</taxon>
        <taxon>ecological metagenomes</taxon>
    </lineage>
</organism>
<keyword evidence="12" id="KW-0472">Membrane</keyword>
<dbReference type="AlphaFoldDB" id="X1F4H0"/>
<gene>
    <name evidence="17" type="ORF">S03H2_11204</name>
</gene>
<keyword evidence="11" id="KW-0520">NAD</keyword>
<dbReference type="SUPFAM" id="SSF54292">
    <property type="entry name" value="2Fe-2S ferredoxin-like"/>
    <property type="match status" value="1"/>
</dbReference>
<dbReference type="Gene3D" id="3.10.20.740">
    <property type="match status" value="1"/>
</dbReference>
<evidence type="ECO:0000256" key="10">
    <source>
        <dbReference type="ARBA" id="ARBA00023014"/>
    </source>
</evidence>
<comment type="similarity">
    <text evidence="3">Belongs to the complex I 75 kDa subunit family.</text>
</comment>
<dbReference type="GO" id="GO:0046872">
    <property type="term" value="F:metal ion binding"/>
    <property type="evidence" value="ECO:0007669"/>
    <property type="project" value="UniProtKB-KW"/>
</dbReference>
<dbReference type="SUPFAM" id="SSF54862">
    <property type="entry name" value="4Fe-4S ferredoxins"/>
    <property type="match status" value="1"/>
</dbReference>
<dbReference type="PROSITE" id="PS51379">
    <property type="entry name" value="4FE4S_FER_2"/>
    <property type="match status" value="1"/>
</dbReference>
<evidence type="ECO:0000256" key="9">
    <source>
        <dbReference type="ARBA" id="ARBA00023004"/>
    </source>
</evidence>
<evidence type="ECO:0000256" key="8">
    <source>
        <dbReference type="ARBA" id="ARBA00022967"/>
    </source>
</evidence>
<evidence type="ECO:0000256" key="1">
    <source>
        <dbReference type="ARBA" id="ARBA00001966"/>
    </source>
</evidence>
<dbReference type="CDD" id="cd00207">
    <property type="entry name" value="fer2"/>
    <property type="match status" value="1"/>
</dbReference>
<comment type="cofactor">
    <cofactor evidence="13">
        <name>[2Fe-2S] cluster</name>
        <dbReference type="ChEBI" id="CHEBI:190135"/>
    </cofactor>
</comment>
<evidence type="ECO:0000256" key="4">
    <source>
        <dbReference type="ARBA" id="ARBA00022485"/>
    </source>
</evidence>
<keyword evidence="9" id="KW-0408">Iron</keyword>
<dbReference type="FunFam" id="3.30.70.20:FF:000035">
    <property type="entry name" value="Iron hydrogenase 1"/>
    <property type="match status" value="1"/>
</dbReference>
<dbReference type="InterPro" id="IPR001041">
    <property type="entry name" value="2Fe-2S_ferredoxin-type"/>
</dbReference>
<dbReference type="Pfam" id="PF10588">
    <property type="entry name" value="NADH-G_4Fe-4S_3"/>
    <property type="match status" value="1"/>
</dbReference>
<evidence type="ECO:0000259" key="15">
    <source>
        <dbReference type="PROSITE" id="PS51379"/>
    </source>
</evidence>
<evidence type="ECO:0000259" key="14">
    <source>
        <dbReference type="PROSITE" id="PS51085"/>
    </source>
</evidence>
<protein>
    <recommendedName>
        <fullName evidence="18">2Fe-2S ferredoxin-type domain-containing protein</fullName>
    </recommendedName>
</protein>
<name>X1F4H0_9ZZZZ</name>
<dbReference type="PANTHER" id="PTHR24960:SF84">
    <property type="entry name" value="HYDROGENASE SUBUNIT"/>
    <property type="match status" value="1"/>
</dbReference>
<keyword evidence="10" id="KW-0411">Iron-sulfur</keyword>
<keyword evidence="5" id="KW-0001">2Fe-2S</keyword>
<accession>X1F4H0</accession>
<evidence type="ECO:0000256" key="13">
    <source>
        <dbReference type="ARBA" id="ARBA00034078"/>
    </source>
</evidence>
<dbReference type="InterPro" id="IPR050157">
    <property type="entry name" value="PSI_iron-sulfur_center"/>
</dbReference>
<feature type="domain" description="4Fe-4S ferredoxin-type" evidence="15">
    <location>
        <begin position="185"/>
        <end position="214"/>
    </location>
</feature>
<dbReference type="InterPro" id="IPR054351">
    <property type="entry name" value="NADH_UbQ_OxRdtase_ferredoxin"/>
</dbReference>
<keyword evidence="7" id="KW-0677">Repeat</keyword>
<dbReference type="EMBL" id="BARU01005726">
    <property type="protein sequence ID" value="GAH40506.1"/>
    <property type="molecule type" value="Genomic_DNA"/>
</dbReference>
<keyword evidence="8" id="KW-1278">Translocase</keyword>
<feature type="domain" description="4Fe-4S His(Cys)3-ligated-type" evidence="16">
    <location>
        <begin position="83"/>
        <end position="122"/>
    </location>
</feature>
<evidence type="ECO:0000256" key="7">
    <source>
        <dbReference type="ARBA" id="ARBA00022737"/>
    </source>
</evidence>
<evidence type="ECO:0000256" key="5">
    <source>
        <dbReference type="ARBA" id="ARBA00022714"/>
    </source>
</evidence>
<evidence type="ECO:0000256" key="6">
    <source>
        <dbReference type="ARBA" id="ARBA00022723"/>
    </source>
</evidence>
<dbReference type="PROSITE" id="PS00198">
    <property type="entry name" value="4FE4S_FER_1"/>
    <property type="match status" value="1"/>
</dbReference>
<dbReference type="InterPro" id="IPR017896">
    <property type="entry name" value="4Fe4S_Fe-S-bd"/>
</dbReference>
<sequence>MSSQGISVTINGSRLKAREGMTILDAATENDIEIPTLCYSSELAHPIGACRICVVEVEGSRTLPASCHTPIGPGMVIHTHSPRVLKARRMIVELMLANHTDDCHMCDKANTCELRKIAADLGVAISRFDGQRRFYQIEDVSPWIVRDLSKCILCLRCVHVCNELQQGNVFSVAYRGFDTKVVSGMDAPLNEEVCRDCDACVQVCPVGALERKEDRFKVKESTPLLIRG</sequence>
<dbReference type="GO" id="GO:0016020">
    <property type="term" value="C:membrane"/>
    <property type="evidence" value="ECO:0007669"/>
    <property type="project" value="UniProtKB-SubCell"/>
</dbReference>